<evidence type="ECO:0000256" key="1">
    <source>
        <dbReference type="ARBA" id="ARBA00001936"/>
    </source>
</evidence>
<keyword evidence="12" id="KW-1208">Phospholipid metabolism</keyword>
<accession>A0AAQ3KCY1</accession>
<keyword evidence="15" id="KW-1185">Reference proteome</keyword>
<dbReference type="Pfam" id="PF01066">
    <property type="entry name" value="CDP-OH_P_transf"/>
    <property type="match status" value="1"/>
</dbReference>
<evidence type="ECO:0000313" key="14">
    <source>
        <dbReference type="EMBL" id="WOL04898.1"/>
    </source>
</evidence>
<proteinExistence type="inferred from homology"/>
<comment type="similarity">
    <text evidence="3 13">Belongs to the CDP-alcohol phosphatidyltransferase class-I family.</text>
</comment>
<comment type="subcellular location">
    <subcellularLocation>
        <location evidence="2">Membrane</location>
        <topology evidence="2">Multi-pass membrane protein</topology>
    </subcellularLocation>
</comment>
<evidence type="ECO:0000256" key="9">
    <source>
        <dbReference type="ARBA" id="ARBA00023098"/>
    </source>
</evidence>
<dbReference type="GO" id="GO:0032049">
    <property type="term" value="P:cardiolipin biosynthetic process"/>
    <property type="evidence" value="ECO:0007669"/>
    <property type="project" value="TreeGrafter"/>
</dbReference>
<dbReference type="InterPro" id="IPR048254">
    <property type="entry name" value="CDP_ALCOHOL_P_TRANSF_CS"/>
</dbReference>
<reference evidence="14 15" key="1">
    <citation type="submission" date="2023-10" db="EMBL/GenBank/DDBJ databases">
        <title>Chromosome-scale genome assembly provides insights into flower coloration mechanisms of Canna indica.</title>
        <authorList>
            <person name="Li C."/>
        </authorList>
    </citation>
    <scope>NUCLEOTIDE SEQUENCE [LARGE SCALE GENOMIC DNA]</scope>
    <source>
        <tissue evidence="14">Flower</tissue>
    </source>
</reference>
<evidence type="ECO:0000256" key="6">
    <source>
        <dbReference type="ARBA" id="ARBA00022692"/>
    </source>
</evidence>
<dbReference type="PANTHER" id="PTHR14269">
    <property type="entry name" value="CDP-DIACYLGLYCEROL--GLYCEROL-3-PHOSPHATE 3-PHOSPHATIDYLTRANSFERASE-RELATED"/>
    <property type="match status" value="1"/>
</dbReference>
<evidence type="ECO:0000256" key="7">
    <source>
        <dbReference type="ARBA" id="ARBA00022946"/>
    </source>
</evidence>
<evidence type="ECO:0000256" key="2">
    <source>
        <dbReference type="ARBA" id="ARBA00004141"/>
    </source>
</evidence>
<dbReference type="InterPro" id="IPR043130">
    <property type="entry name" value="CDP-OH_PTrfase_TM_dom"/>
</dbReference>
<dbReference type="PROSITE" id="PS00379">
    <property type="entry name" value="CDP_ALCOHOL_P_TRANSF"/>
    <property type="match status" value="1"/>
</dbReference>
<protein>
    <submittedName>
        <fullName evidence="14">CDP-diacylglycerol--glycerol-3-phosphate 3-phosphatidyltransferase 1</fullName>
    </submittedName>
</protein>
<dbReference type="Gene3D" id="1.20.120.1760">
    <property type="match status" value="1"/>
</dbReference>
<evidence type="ECO:0000256" key="5">
    <source>
        <dbReference type="ARBA" id="ARBA00022679"/>
    </source>
</evidence>
<evidence type="ECO:0000256" key="4">
    <source>
        <dbReference type="ARBA" id="ARBA00022516"/>
    </source>
</evidence>
<keyword evidence="5 13" id="KW-0808">Transferase</keyword>
<dbReference type="Proteomes" id="UP001327560">
    <property type="component" value="Chromosome 4"/>
</dbReference>
<comment type="cofactor">
    <cofactor evidence="1">
        <name>Mn(2+)</name>
        <dbReference type="ChEBI" id="CHEBI:29035"/>
    </cofactor>
</comment>
<evidence type="ECO:0000313" key="15">
    <source>
        <dbReference type="Proteomes" id="UP001327560"/>
    </source>
</evidence>
<organism evidence="14 15">
    <name type="scientific">Canna indica</name>
    <name type="common">Indian-shot</name>
    <dbReference type="NCBI Taxonomy" id="4628"/>
    <lineage>
        <taxon>Eukaryota</taxon>
        <taxon>Viridiplantae</taxon>
        <taxon>Streptophyta</taxon>
        <taxon>Embryophyta</taxon>
        <taxon>Tracheophyta</taxon>
        <taxon>Spermatophyta</taxon>
        <taxon>Magnoliopsida</taxon>
        <taxon>Liliopsida</taxon>
        <taxon>Zingiberales</taxon>
        <taxon>Cannaceae</taxon>
        <taxon>Canna</taxon>
    </lineage>
</organism>
<dbReference type="InterPro" id="IPR000462">
    <property type="entry name" value="CDP-OH_P_trans"/>
</dbReference>
<keyword evidence="9" id="KW-0443">Lipid metabolism</keyword>
<evidence type="ECO:0000256" key="8">
    <source>
        <dbReference type="ARBA" id="ARBA00022989"/>
    </source>
</evidence>
<keyword evidence="8" id="KW-1133">Transmembrane helix</keyword>
<dbReference type="FunFam" id="1.20.120.1760:FF:000020">
    <property type="entry name" value="cardiolipin synthase (CMP-forming), mitochondrial"/>
    <property type="match status" value="1"/>
</dbReference>
<dbReference type="InterPro" id="IPR050324">
    <property type="entry name" value="CDP-alcohol_PTase-I"/>
</dbReference>
<keyword evidence="6" id="KW-0812">Transmembrane</keyword>
<evidence type="ECO:0000256" key="3">
    <source>
        <dbReference type="ARBA" id="ARBA00010441"/>
    </source>
</evidence>
<gene>
    <name evidence="14" type="ORF">Cni_G13620</name>
</gene>
<sequence length="277" mass="30569">MAVFRTLIRSLLRNPNGRSHPSRFPFPPFPLAVFSSYPLSPTAAAGAPNSFTFVLQLTSPPLLLHSRLTPFSGPLFLSSPPWKLLQSATPFHLRGKDAIFPRDLLRVRTFPAGLGLRSLEDAEKSFRDVFVLREKATIGKEVSTVRVDDRFLNLPNLVSISRMVSGPLIGWMIINEWYLPAFGALVVSGATDWLDGFLARKMGINSVFGSYLDPLADKILISCVALAMVKKDLLSPMLVALVVFRDVGLVGGAVYRRASSLGWEVGLSQLCNKYFLF</sequence>
<keyword evidence="4" id="KW-0444">Lipid biosynthesis</keyword>
<dbReference type="GO" id="GO:0043337">
    <property type="term" value="F:cardiolipin synthase (CMP-forming)"/>
    <property type="evidence" value="ECO:0007669"/>
    <property type="project" value="TreeGrafter"/>
</dbReference>
<dbReference type="PANTHER" id="PTHR14269:SF60">
    <property type="entry name" value="CARDIOLIPIN SYNTHASE (CMP-FORMING)"/>
    <property type="match status" value="1"/>
</dbReference>
<dbReference type="AlphaFoldDB" id="A0AAQ3KCY1"/>
<keyword evidence="11" id="KW-0594">Phospholipid biosynthesis</keyword>
<dbReference type="GO" id="GO:0016020">
    <property type="term" value="C:membrane"/>
    <property type="evidence" value="ECO:0007669"/>
    <property type="project" value="UniProtKB-SubCell"/>
</dbReference>
<keyword evidence="7" id="KW-0809">Transit peptide</keyword>
<keyword evidence="10" id="KW-0472">Membrane</keyword>
<evidence type="ECO:0000256" key="13">
    <source>
        <dbReference type="RuleBase" id="RU003750"/>
    </source>
</evidence>
<dbReference type="EMBL" id="CP136893">
    <property type="protein sequence ID" value="WOL04898.1"/>
    <property type="molecule type" value="Genomic_DNA"/>
</dbReference>
<dbReference type="GO" id="GO:0005739">
    <property type="term" value="C:mitochondrion"/>
    <property type="evidence" value="ECO:0007669"/>
    <property type="project" value="TreeGrafter"/>
</dbReference>
<evidence type="ECO:0000256" key="12">
    <source>
        <dbReference type="ARBA" id="ARBA00023264"/>
    </source>
</evidence>
<evidence type="ECO:0000256" key="11">
    <source>
        <dbReference type="ARBA" id="ARBA00023209"/>
    </source>
</evidence>
<evidence type="ECO:0000256" key="10">
    <source>
        <dbReference type="ARBA" id="ARBA00023136"/>
    </source>
</evidence>
<name>A0AAQ3KCY1_9LILI</name>